<evidence type="ECO:0000313" key="1">
    <source>
        <dbReference type="EMBL" id="ALE92789.1"/>
    </source>
</evidence>
<dbReference type="SUPFAM" id="SSF54285">
    <property type="entry name" value="MoaD/ThiS"/>
    <property type="match status" value="1"/>
</dbReference>
<keyword evidence="2" id="KW-1185">Reference proteome</keyword>
<dbReference type="KEGG" id="aaq:AOC05_11580"/>
<organism evidence="1 2">
    <name type="scientific">Arthrobacter alpinus</name>
    <dbReference type="NCBI Taxonomy" id="656366"/>
    <lineage>
        <taxon>Bacteria</taxon>
        <taxon>Bacillati</taxon>
        <taxon>Actinomycetota</taxon>
        <taxon>Actinomycetes</taxon>
        <taxon>Micrococcales</taxon>
        <taxon>Micrococcaceae</taxon>
        <taxon>Arthrobacter</taxon>
    </lineage>
</organism>
<dbReference type="InterPro" id="IPR012675">
    <property type="entry name" value="Beta-grasp_dom_sf"/>
</dbReference>
<name>A0A0M3UGI2_9MICC</name>
<dbReference type="InterPro" id="IPR003749">
    <property type="entry name" value="ThiS/MoaD-like"/>
</dbReference>
<dbReference type="NCBIfam" id="TIGR01683">
    <property type="entry name" value="thiS"/>
    <property type="match status" value="1"/>
</dbReference>
<dbReference type="PANTHER" id="PTHR34472:SF1">
    <property type="entry name" value="SULFUR CARRIER PROTEIN THIS"/>
    <property type="match status" value="1"/>
</dbReference>
<dbReference type="InterPro" id="IPR016155">
    <property type="entry name" value="Mopterin_synth/thiamin_S_b"/>
</dbReference>
<dbReference type="InterPro" id="IPR010035">
    <property type="entry name" value="Thi_S"/>
</dbReference>
<dbReference type="AlphaFoldDB" id="A0A0M3UGI2"/>
<reference evidence="2" key="1">
    <citation type="submission" date="2015-09" db="EMBL/GenBank/DDBJ databases">
        <title>Complete genome of Arthrobacter alpinus strain R3.8.</title>
        <authorList>
            <person name="See-Too W.S."/>
            <person name="Chan K.G."/>
        </authorList>
    </citation>
    <scope>NUCLEOTIDE SEQUENCE [LARGE SCALE GENOMIC DNA]</scope>
    <source>
        <strain evidence="2">R3.8</strain>
    </source>
</reference>
<dbReference type="PATRIC" id="fig|656366.3.peg.2494"/>
<dbReference type="Proteomes" id="UP000062833">
    <property type="component" value="Chromosome"/>
</dbReference>
<protein>
    <submittedName>
        <fullName evidence="1">Thiamine biosynthesis protein ThiS</fullName>
    </submittedName>
</protein>
<dbReference type="Gene3D" id="3.10.20.30">
    <property type="match status" value="1"/>
</dbReference>
<dbReference type="CDD" id="cd00565">
    <property type="entry name" value="Ubl_ThiS"/>
    <property type="match status" value="1"/>
</dbReference>
<accession>A0A0M3UGI2</accession>
<proteinExistence type="predicted"/>
<sequence>MTMLKLNGATHPFSPGTTVADLVTAVTGRALLGTGQAADGGRLGVAVARNAGIVPRSQWAHNRVEENDDIEIVTAVQGG</sequence>
<dbReference type="PANTHER" id="PTHR34472">
    <property type="entry name" value="SULFUR CARRIER PROTEIN THIS"/>
    <property type="match status" value="1"/>
</dbReference>
<dbReference type="RefSeq" id="WP_062007359.1">
    <property type="nucleotide sequence ID" value="NZ_CP012677.1"/>
</dbReference>
<dbReference type="OrthoDB" id="163636at2"/>
<evidence type="ECO:0000313" key="2">
    <source>
        <dbReference type="Proteomes" id="UP000062833"/>
    </source>
</evidence>
<dbReference type="EMBL" id="CP012677">
    <property type="protein sequence ID" value="ALE92789.1"/>
    <property type="molecule type" value="Genomic_DNA"/>
</dbReference>
<dbReference type="Pfam" id="PF02597">
    <property type="entry name" value="ThiS"/>
    <property type="match status" value="1"/>
</dbReference>
<gene>
    <name evidence="1" type="ORF">AOC05_11580</name>
</gene>